<keyword evidence="11" id="KW-1185">Reference proteome</keyword>
<dbReference type="Pfam" id="PF00005">
    <property type="entry name" value="ABC_tran"/>
    <property type="match status" value="1"/>
</dbReference>
<accession>A0A1X1PFM8</accession>
<dbReference type="InterPro" id="IPR027417">
    <property type="entry name" value="P-loop_NTPase"/>
</dbReference>
<dbReference type="PROSITE" id="PS50893">
    <property type="entry name" value="ABC_TRANSPORTER_2"/>
    <property type="match status" value="1"/>
</dbReference>
<dbReference type="InterPro" id="IPR003439">
    <property type="entry name" value="ABC_transporter-like_ATP-bd"/>
</dbReference>
<dbReference type="InterPro" id="IPR017871">
    <property type="entry name" value="ABC_transporter-like_CS"/>
</dbReference>
<evidence type="ECO:0000256" key="5">
    <source>
        <dbReference type="ARBA" id="ARBA00022741"/>
    </source>
</evidence>
<evidence type="ECO:0000256" key="7">
    <source>
        <dbReference type="SAM" id="MobiDB-lite"/>
    </source>
</evidence>
<dbReference type="PANTHER" id="PTHR42788">
    <property type="entry name" value="TAURINE IMPORT ATP-BINDING PROTEIN-RELATED"/>
    <property type="match status" value="1"/>
</dbReference>
<protein>
    <submittedName>
        <fullName evidence="9">Aliphatic sulfonates import ATP-binding protein SsuB</fullName>
        <ecNumber evidence="9">3.6.3.-</ecNumber>
    </submittedName>
    <submittedName>
        <fullName evidence="10">Sulfonate ABC transporter ATP-binding protein</fullName>
    </submittedName>
</protein>
<dbReference type="Proteomes" id="UP000193146">
    <property type="component" value="Unassembled WGS sequence"/>
</dbReference>
<sequence>MSTRPSAHAARGTDTPLLDLRIIRKLYGDRTILADVPLQVARGEIVCVVGPSGCGKSTLLRIVAGLDTDFRGNVKLEGIALDGPSPRVGVIFQEPRLLPWLSIADNVGFAAGPRGGREPAVARLLDEVGLAGVARQLPATLSGGMAQRAAIARGLFGEPDLLLLDEPFSAVDAMTRMRLQTLLLDVVDRHRMAAIVVTHDLDEALYLGDRVLMLAPDPGRVDDEIRVDVARPRDRRDPSLAVLRAQLLDAFQQLQERRDETRRRPRDHQASEARLRAD</sequence>
<name>A0A1X1PFM8_9BURK</name>
<evidence type="ECO:0000256" key="6">
    <source>
        <dbReference type="ARBA" id="ARBA00022840"/>
    </source>
</evidence>
<comment type="similarity">
    <text evidence="1">Belongs to the ABC transporter superfamily.</text>
</comment>
<feature type="region of interest" description="Disordered" evidence="7">
    <location>
        <begin position="254"/>
        <end position="278"/>
    </location>
</feature>
<keyword evidence="3" id="KW-1003">Cell membrane</keyword>
<dbReference type="Proteomes" id="UP000494135">
    <property type="component" value="Unassembled WGS sequence"/>
</dbReference>
<keyword evidence="2" id="KW-0813">Transport</keyword>
<keyword evidence="9" id="KW-0378">Hydrolase</keyword>
<dbReference type="EMBL" id="NBYX01000008">
    <property type="protein sequence ID" value="ORT84931.1"/>
    <property type="molecule type" value="Genomic_DNA"/>
</dbReference>
<evidence type="ECO:0000313" key="9">
    <source>
        <dbReference type="EMBL" id="CAB3758687.1"/>
    </source>
</evidence>
<reference evidence="10 11" key="1">
    <citation type="submission" date="2017-04" db="EMBL/GenBank/DDBJ databases">
        <title>Burkholderia puraquae sp. nov., a novel Burkholderia cepacia complex species from hospital setting samples.</title>
        <authorList>
            <person name="Martina P."/>
            <person name="Leguizamon M."/>
            <person name="Prieto C."/>
            <person name="Sousa S."/>
            <person name="Montanaro P."/>
            <person name="Draghi W."/>
            <person name="Staembler M."/>
            <person name="Bettiol M."/>
            <person name="Figoli C."/>
            <person name="Palau J."/>
            <person name="Alvarez F."/>
            <person name="Benetti S."/>
            <person name="Anchat E."/>
            <person name="Vescina C."/>
            <person name="Ferreras J."/>
            <person name="Lasch P."/>
            <person name="Lagares A."/>
            <person name="Zorreguieta A."/>
            <person name="Yantorno O."/>
            <person name="Bosch A."/>
        </authorList>
    </citation>
    <scope>NUCLEOTIDE SEQUENCE [LARGE SCALE GENOMIC DNA]</scope>
    <source>
        <strain evidence="10 11">CAMPA 1040</strain>
    </source>
</reference>
<dbReference type="SMART" id="SM00382">
    <property type="entry name" value="AAA"/>
    <property type="match status" value="1"/>
</dbReference>
<dbReference type="PANTHER" id="PTHR42788:SF19">
    <property type="entry name" value="ALIPHATIC SULFONATES IMPORT ATP-BINDING PROTEIN SSUB 2"/>
    <property type="match status" value="1"/>
</dbReference>
<dbReference type="RefSeq" id="WP_085040164.1">
    <property type="nucleotide sequence ID" value="NZ_CADIKG010000007.1"/>
</dbReference>
<dbReference type="PROSITE" id="PS00211">
    <property type="entry name" value="ABC_TRANSPORTER_1"/>
    <property type="match status" value="1"/>
</dbReference>
<proteinExistence type="inferred from homology"/>
<evidence type="ECO:0000256" key="2">
    <source>
        <dbReference type="ARBA" id="ARBA00022448"/>
    </source>
</evidence>
<dbReference type="InterPro" id="IPR050166">
    <property type="entry name" value="ABC_transporter_ATP-bind"/>
</dbReference>
<dbReference type="GO" id="GO:0016887">
    <property type="term" value="F:ATP hydrolysis activity"/>
    <property type="evidence" value="ECO:0007669"/>
    <property type="project" value="InterPro"/>
</dbReference>
<feature type="domain" description="ABC transporter" evidence="8">
    <location>
        <begin position="18"/>
        <end position="241"/>
    </location>
</feature>
<reference evidence="9 12" key="2">
    <citation type="submission" date="2020-04" db="EMBL/GenBank/DDBJ databases">
        <authorList>
            <person name="De Canck E."/>
        </authorList>
    </citation>
    <scope>NUCLEOTIDE SEQUENCE [LARGE SCALE GENOMIC DNA]</scope>
    <source>
        <strain evidence="9 12">LMG 29660</strain>
    </source>
</reference>
<dbReference type="EMBL" id="CADIKG010000007">
    <property type="protein sequence ID" value="CAB3758687.1"/>
    <property type="molecule type" value="Genomic_DNA"/>
</dbReference>
<evidence type="ECO:0000313" key="12">
    <source>
        <dbReference type="Proteomes" id="UP000494135"/>
    </source>
</evidence>
<evidence type="ECO:0000313" key="11">
    <source>
        <dbReference type="Proteomes" id="UP000193146"/>
    </source>
</evidence>
<organism evidence="10 11">
    <name type="scientific">Burkholderia puraquae</name>
    <dbReference type="NCBI Taxonomy" id="1904757"/>
    <lineage>
        <taxon>Bacteria</taxon>
        <taxon>Pseudomonadati</taxon>
        <taxon>Pseudomonadota</taxon>
        <taxon>Betaproteobacteria</taxon>
        <taxon>Burkholderiales</taxon>
        <taxon>Burkholderiaceae</taxon>
        <taxon>Burkholderia</taxon>
        <taxon>Burkholderia cepacia complex</taxon>
    </lineage>
</organism>
<feature type="compositionally biased region" description="Basic and acidic residues" evidence="7">
    <location>
        <begin position="255"/>
        <end position="278"/>
    </location>
</feature>
<dbReference type="GO" id="GO:0005524">
    <property type="term" value="F:ATP binding"/>
    <property type="evidence" value="ECO:0007669"/>
    <property type="project" value="UniProtKB-KW"/>
</dbReference>
<keyword evidence="6 10" id="KW-0067">ATP-binding</keyword>
<dbReference type="EC" id="3.6.3.-" evidence="9"/>
<gene>
    <name evidence="9" type="primary">ssuB_2</name>
    <name evidence="10" type="ORF">B7G54_17255</name>
    <name evidence="9" type="ORF">LMG29660_03507</name>
</gene>
<evidence type="ECO:0000256" key="3">
    <source>
        <dbReference type="ARBA" id="ARBA00022475"/>
    </source>
</evidence>
<keyword evidence="4" id="KW-0997">Cell inner membrane</keyword>
<dbReference type="AlphaFoldDB" id="A0A1X1PFM8"/>
<keyword evidence="4" id="KW-0472">Membrane</keyword>
<dbReference type="SUPFAM" id="SSF52540">
    <property type="entry name" value="P-loop containing nucleoside triphosphate hydrolases"/>
    <property type="match status" value="1"/>
</dbReference>
<keyword evidence="5" id="KW-0547">Nucleotide-binding</keyword>
<evidence type="ECO:0000259" key="8">
    <source>
        <dbReference type="PROSITE" id="PS50893"/>
    </source>
</evidence>
<evidence type="ECO:0000256" key="1">
    <source>
        <dbReference type="ARBA" id="ARBA00005417"/>
    </source>
</evidence>
<dbReference type="Gene3D" id="3.40.50.300">
    <property type="entry name" value="P-loop containing nucleotide triphosphate hydrolases"/>
    <property type="match status" value="1"/>
</dbReference>
<dbReference type="OrthoDB" id="9783039at2"/>
<dbReference type="InterPro" id="IPR003593">
    <property type="entry name" value="AAA+_ATPase"/>
</dbReference>
<evidence type="ECO:0000256" key="4">
    <source>
        <dbReference type="ARBA" id="ARBA00022519"/>
    </source>
</evidence>
<evidence type="ECO:0000313" key="10">
    <source>
        <dbReference type="EMBL" id="ORT84931.1"/>
    </source>
</evidence>
<dbReference type="CDD" id="cd03293">
    <property type="entry name" value="ABC_NrtD_SsuB_transporters"/>
    <property type="match status" value="1"/>
</dbReference>